<dbReference type="EMBL" id="JASCZI010121536">
    <property type="protein sequence ID" value="MED6162143.1"/>
    <property type="molecule type" value="Genomic_DNA"/>
</dbReference>
<reference evidence="2 3" key="1">
    <citation type="journal article" date="2023" name="Plants (Basel)">
        <title>Bridging the Gap: Combining Genomics and Transcriptomics Approaches to Understand Stylosanthes scabra, an Orphan Legume from the Brazilian Caatinga.</title>
        <authorList>
            <person name="Ferreira-Neto J.R.C."/>
            <person name="da Silva M.D."/>
            <person name="Binneck E."/>
            <person name="de Melo N.F."/>
            <person name="da Silva R.H."/>
            <person name="de Melo A.L.T.M."/>
            <person name="Pandolfi V."/>
            <person name="Bustamante F.O."/>
            <person name="Brasileiro-Vidal A.C."/>
            <person name="Benko-Iseppon A.M."/>
        </authorList>
    </citation>
    <scope>NUCLEOTIDE SEQUENCE [LARGE SCALE GENOMIC DNA]</scope>
    <source>
        <tissue evidence="2">Leaves</tissue>
    </source>
</reference>
<feature type="region of interest" description="Disordered" evidence="1">
    <location>
        <begin position="49"/>
        <end position="71"/>
    </location>
</feature>
<proteinExistence type="predicted"/>
<evidence type="ECO:0000313" key="2">
    <source>
        <dbReference type="EMBL" id="MED6162143.1"/>
    </source>
</evidence>
<name>A0ABU6UQ45_9FABA</name>
<protein>
    <submittedName>
        <fullName evidence="2">Uncharacterized protein</fullName>
    </submittedName>
</protein>
<organism evidence="2 3">
    <name type="scientific">Stylosanthes scabra</name>
    <dbReference type="NCBI Taxonomy" id="79078"/>
    <lineage>
        <taxon>Eukaryota</taxon>
        <taxon>Viridiplantae</taxon>
        <taxon>Streptophyta</taxon>
        <taxon>Embryophyta</taxon>
        <taxon>Tracheophyta</taxon>
        <taxon>Spermatophyta</taxon>
        <taxon>Magnoliopsida</taxon>
        <taxon>eudicotyledons</taxon>
        <taxon>Gunneridae</taxon>
        <taxon>Pentapetalae</taxon>
        <taxon>rosids</taxon>
        <taxon>fabids</taxon>
        <taxon>Fabales</taxon>
        <taxon>Fabaceae</taxon>
        <taxon>Papilionoideae</taxon>
        <taxon>50 kb inversion clade</taxon>
        <taxon>dalbergioids sensu lato</taxon>
        <taxon>Dalbergieae</taxon>
        <taxon>Pterocarpus clade</taxon>
        <taxon>Stylosanthes</taxon>
    </lineage>
</organism>
<feature type="compositionally biased region" description="Polar residues" evidence="1">
    <location>
        <begin position="22"/>
        <end position="33"/>
    </location>
</feature>
<evidence type="ECO:0000313" key="3">
    <source>
        <dbReference type="Proteomes" id="UP001341840"/>
    </source>
</evidence>
<evidence type="ECO:0000256" key="1">
    <source>
        <dbReference type="SAM" id="MobiDB-lite"/>
    </source>
</evidence>
<keyword evidence="3" id="KW-1185">Reference proteome</keyword>
<comment type="caution">
    <text evidence="2">The sequence shown here is derived from an EMBL/GenBank/DDBJ whole genome shotgun (WGS) entry which is preliminary data.</text>
</comment>
<gene>
    <name evidence="2" type="ORF">PIB30_067555</name>
</gene>
<accession>A0ABU6UQ45</accession>
<feature type="region of interest" description="Disordered" evidence="1">
    <location>
        <begin position="1"/>
        <end position="35"/>
    </location>
</feature>
<dbReference type="Proteomes" id="UP001341840">
    <property type="component" value="Unassembled WGS sequence"/>
</dbReference>
<sequence>MENGSESDESSNLVECEKGSNWEGSKNGDTNGKNYEAIGEVGAEKGKCLTGEHGQLDDKGTSGSGGMPNASREMRTLEAGEGGGVIAEELAVAEDSTWHDLIRSAFHSHA</sequence>